<dbReference type="Proteomes" id="UP000197019">
    <property type="component" value="Chromosome"/>
</dbReference>
<dbReference type="RefSeq" id="WP_088618466.1">
    <property type="nucleotide sequence ID" value="NZ_CP022129.1"/>
</dbReference>
<accession>A0A1Z4BWH5</accession>
<protein>
    <submittedName>
        <fullName evidence="1">Uncharacterized protein</fullName>
    </submittedName>
</protein>
<sequence length="134" mass="14713">MENKCFNFGTRVLCFASLNDGLLININISSPFAVLLPAANKTECLEAEKLIVTLLKMGCIEFCCVGLESEFLHDEIDNIIEDNRAFDVVTTYDLDEVEGCEYFLFAAGGGIKSLLALVSGHPNLLNELQSMIIS</sequence>
<dbReference type="AlphaFoldDB" id="A0A1Z4BWH5"/>
<organism evidence="1 2">
    <name type="scientific">Methylovulum psychrotolerans</name>
    <dbReference type="NCBI Taxonomy" id="1704499"/>
    <lineage>
        <taxon>Bacteria</taxon>
        <taxon>Pseudomonadati</taxon>
        <taxon>Pseudomonadota</taxon>
        <taxon>Gammaproteobacteria</taxon>
        <taxon>Methylococcales</taxon>
        <taxon>Methylococcaceae</taxon>
        <taxon>Methylovulum</taxon>
    </lineage>
</organism>
<dbReference type="EMBL" id="CP022129">
    <property type="protein sequence ID" value="ASF45589.1"/>
    <property type="molecule type" value="Genomic_DNA"/>
</dbReference>
<evidence type="ECO:0000313" key="2">
    <source>
        <dbReference type="Proteomes" id="UP000197019"/>
    </source>
</evidence>
<reference evidence="1 2" key="1">
    <citation type="submission" date="2017-06" db="EMBL/GenBank/DDBJ databases">
        <title>Genome Sequencing of the methanotroph Methylovulum psychrotolerants str. HV10-M2 isolated from a high-altitude environment.</title>
        <authorList>
            <person name="Mateos-Rivera A."/>
        </authorList>
    </citation>
    <scope>NUCLEOTIDE SEQUENCE [LARGE SCALE GENOMIC DNA]</scope>
    <source>
        <strain evidence="1 2">HV10_M2</strain>
    </source>
</reference>
<evidence type="ECO:0000313" key="1">
    <source>
        <dbReference type="EMBL" id="ASF45589.1"/>
    </source>
</evidence>
<name>A0A1Z4BWH5_9GAMM</name>
<keyword evidence="2" id="KW-1185">Reference proteome</keyword>
<dbReference type="OrthoDB" id="7471151at2"/>
<gene>
    <name evidence="1" type="ORF">CEK71_05620</name>
</gene>
<proteinExistence type="predicted"/>
<dbReference type="KEGG" id="mpsy:CEK71_05620"/>